<dbReference type="Pfam" id="PF00563">
    <property type="entry name" value="EAL"/>
    <property type="match status" value="1"/>
</dbReference>
<accession>A0A969PL50</accession>
<dbReference type="RefSeq" id="WP_168004476.1">
    <property type="nucleotide sequence ID" value="NZ_JAATHJ010000001.1"/>
</dbReference>
<protein>
    <submittedName>
        <fullName evidence="2">EAL domain-containing protein</fullName>
    </submittedName>
</protein>
<feature type="domain" description="EAL" evidence="1">
    <location>
        <begin position="320"/>
        <end position="572"/>
    </location>
</feature>
<dbReference type="Gene3D" id="3.30.450.40">
    <property type="match status" value="1"/>
</dbReference>
<name>A0A969PL50_9BACI</name>
<dbReference type="Pfam" id="PF01590">
    <property type="entry name" value="GAF"/>
    <property type="match status" value="1"/>
</dbReference>
<evidence type="ECO:0000313" key="2">
    <source>
        <dbReference type="EMBL" id="NJP36206.1"/>
    </source>
</evidence>
<dbReference type="CDD" id="cd01948">
    <property type="entry name" value="EAL"/>
    <property type="match status" value="1"/>
</dbReference>
<dbReference type="AlphaFoldDB" id="A0A969PL50"/>
<dbReference type="PANTHER" id="PTHR33121">
    <property type="entry name" value="CYCLIC DI-GMP PHOSPHODIESTERASE PDEF"/>
    <property type="match status" value="1"/>
</dbReference>
<dbReference type="InterPro" id="IPR043128">
    <property type="entry name" value="Rev_trsase/Diguanyl_cyclase"/>
</dbReference>
<dbReference type="Gene3D" id="3.20.20.450">
    <property type="entry name" value="EAL domain"/>
    <property type="match status" value="1"/>
</dbReference>
<organism evidence="2 3">
    <name type="scientific">Alkalicoccus luteus</name>
    <dbReference type="NCBI Taxonomy" id="1237094"/>
    <lineage>
        <taxon>Bacteria</taxon>
        <taxon>Bacillati</taxon>
        <taxon>Bacillota</taxon>
        <taxon>Bacilli</taxon>
        <taxon>Bacillales</taxon>
        <taxon>Bacillaceae</taxon>
        <taxon>Alkalicoccus</taxon>
    </lineage>
</organism>
<dbReference type="InterPro" id="IPR050706">
    <property type="entry name" value="Cyclic-di-GMP_PDE-like"/>
</dbReference>
<dbReference type="Gene3D" id="3.30.70.270">
    <property type="match status" value="1"/>
</dbReference>
<dbReference type="InterPro" id="IPR003018">
    <property type="entry name" value="GAF"/>
</dbReference>
<dbReference type="GO" id="GO:0071111">
    <property type="term" value="F:cyclic-guanylate-specific phosphodiesterase activity"/>
    <property type="evidence" value="ECO:0007669"/>
    <property type="project" value="InterPro"/>
</dbReference>
<dbReference type="PROSITE" id="PS50883">
    <property type="entry name" value="EAL"/>
    <property type="match status" value="1"/>
</dbReference>
<comment type="caution">
    <text evidence="2">The sequence shown here is derived from an EMBL/GenBank/DDBJ whole genome shotgun (WGS) entry which is preliminary data.</text>
</comment>
<dbReference type="InterPro" id="IPR001633">
    <property type="entry name" value="EAL_dom"/>
</dbReference>
<dbReference type="PANTHER" id="PTHR33121:SF70">
    <property type="entry name" value="SIGNALING PROTEIN YKOW"/>
    <property type="match status" value="1"/>
</dbReference>
<proteinExistence type="predicted"/>
<dbReference type="Proteomes" id="UP000752012">
    <property type="component" value="Unassembled WGS sequence"/>
</dbReference>
<evidence type="ECO:0000313" key="3">
    <source>
        <dbReference type="Proteomes" id="UP000752012"/>
    </source>
</evidence>
<sequence length="578" mass="65317">MYISPAELDALEDFRPAVQRALYLAERINGVCMRYVSHHYNNAYAIIDGVKTDGTPFPRNLSFDFNDTYCALTNRSSTDVLHIHDALSYDQTARLKVTELLQIRSYVGAPILLNGSVFFGTLGIAAPEPNAFSAQDAETLKAIAAFLAAAIELEYEHCRHVKAGTYKRAALSLLPEDIPGLVCYSIRMDLYPDWNGMLEEADQAHVEHVLISRLKQYTQRELTLFQLEPLKYMLLMYDDEKPVDKLYAARQLHDHLTEPVKSGDRFIKPAVALGVSEYGEETRTHTLIQKAYMASVRSKATHRAKTVFTPPSAKAASETKSIIARDLPLALEHESFSFVYQPQFHTGTGAFSGVEVLLRWEHPDIGFVNPEWVFEVAERTGMLLEMDRWIMQKAVQNLSPLYQIQPFQVSINLSSFHADPHELAAVIRQTAGKGLIPAEHLTFELTENPEPESTEQLHLFLESLKETGVRIALDDFGKGYSSMSYIQRLPIHTLKLDRTFIQDLDTDSAHRWLVKAMVTMGRRFQLSVIAEGVETGEQLALLKECGCPFVQGYYFARPMPLEELKKKLMMNTYRTAGS</sequence>
<dbReference type="InterPro" id="IPR035919">
    <property type="entry name" value="EAL_sf"/>
</dbReference>
<reference evidence="2 3" key="1">
    <citation type="submission" date="2020-03" db="EMBL/GenBank/DDBJ databases">
        <title>Assessment of the enzymatic potential of alkaline-tolerant lipase obtained from Bacillus luteus H11 (technogenic soil) for the bioremediation of saline soils contaminated with petroleum substances.</title>
        <authorList>
            <person name="Kalwasinska A."/>
        </authorList>
    </citation>
    <scope>NUCLEOTIDE SEQUENCE [LARGE SCALE GENOMIC DNA]</scope>
    <source>
        <strain evidence="2 3">H11</strain>
    </source>
</reference>
<gene>
    <name evidence="2" type="ORF">HCN83_01245</name>
</gene>
<dbReference type="SMART" id="SM00052">
    <property type="entry name" value="EAL"/>
    <property type="match status" value="1"/>
</dbReference>
<keyword evidence="3" id="KW-1185">Reference proteome</keyword>
<dbReference type="SUPFAM" id="SSF55781">
    <property type="entry name" value="GAF domain-like"/>
    <property type="match status" value="1"/>
</dbReference>
<dbReference type="EMBL" id="JAATHJ010000001">
    <property type="protein sequence ID" value="NJP36206.1"/>
    <property type="molecule type" value="Genomic_DNA"/>
</dbReference>
<dbReference type="SUPFAM" id="SSF141868">
    <property type="entry name" value="EAL domain-like"/>
    <property type="match status" value="1"/>
</dbReference>
<evidence type="ECO:0000259" key="1">
    <source>
        <dbReference type="PROSITE" id="PS50883"/>
    </source>
</evidence>
<dbReference type="InterPro" id="IPR029016">
    <property type="entry name" value="GAF-like_dom_sf"/>
</dbReference>